<evidence type="ECO:0000256" key="5">
    <source>
        <dbReference type="ARBA" id="ARBA00022023"/>
    </source>
</evidence>
<keyword evidence="9" id="KW-0378">Hydrolase</keyword>
<dbReference type="NCBIfam" id="TIGR01084">
    <property type="entry name" value="mutY"/>
    <property type="match status" value="1"/>
</dbReference>
<dbReference type="AlphaFoldDB" id="A0A229FV33"/>
<evidence type="ECO:0000256" key="10">
    <source>
        <dbReference type="ARBA" id="ARBA00023004"/>
    </source>
</evidence>
<evidence type="ECO:0000256" key="14">
    <source>
        <dbReference type="RuleBase" id="RU365096"/>
    </source>
</evidence>
<keyword evidence="10 14" id="KW-0408">Iron</keyword>
<keyword evidence="12" id="KW-0234">DNA repair</keyword>
<evidence type="ECO:0000256" key="2">
    <source>
        <dbReference type="ARBA" id="ARBA00002933"/>
    </source>
</evidence>
<evidence type="ECO:0000256" key="7">
    <source>
        <dbReference type="ARBA" id="ARBA00022723"/>
    </source>
</evidence>
<dbReference type="Gene3D" id="3.90.79.10">
    <property type="entry name" value="Nucleoside Triphosphate Pyrophosphohydrolase"/>
    <property type="match status" value="1"/>
</dbReference>
<feature type="domain" description="HhH-GPD" evidence="15">
    <location>
        <begin position="47"/>
        <end position="200"/>
    </location>
</feature>
<dbReference type="Gene3D" id="1.10.1670.10">
    <property type="entry name" value="Helix-hairpin-Helix base-excision DNA repair enzymes (C-terminal)"/>
    <property type="match status" value="1"/>
</dbReference>
<dbReference type="CDD" id="cd00056">
    <property type="entry name" value="ENDO3c"/>
    <property type="match status" value="1"/>
</dbReference>
<dbReference type="GO" id="GO:0000701">
    <property type="term" value="F:purine-specific mismatch base pair DNA N-glycosylase activity"/>
    <property type="evidence" value="ECO:0007669"/>
    <property type="project" value="UniProtKB-EC"/>
</dbReference>
<evidence type="ECO:0000259" key="15">
    <source>
        <dbReference type="SMART" id="SM00478"/>
    </source>
</evidence>
<dbReference type="GO" id="GO:0006298">
    <property type="term" value="P:mismatch repair"/>
    <property type="evidence" value="ECO:0007669"/>
    <property type="project" value="TreeGrafter"/>
</dbReference>
<dbReference type="SUPFAM" id="SSF48150">
    <property type="entry name" value="DNA-glycosylase"/>
    <property type="match status" value="1"/>
</dbReference>
<evidence type="ECO:0000256" key="12">
    <source>
        <dbReference type="ARBA" id="ARBA00023204"/>
    </source>
</evidence>
<dbReference type="InterPro" id="IPR044298">
    <property type="entry name" value="MIG/MutY"/>
</dbReference>
<dbReference type="SUPFAM" id="SSF55811">
    <property type="entry name" value="Nudix"/>
    <property type="match status" value="1"/>
</dbReference>
<dbReference type="GO" id="GO:0034039">
    <property type="term" value="F:8-oxo-7,8-dihydroguanine DNA N-glycosylase activity"/>
    <property type="evidence" value="ECO:0007669"/>
    <property type="project" value="TreeGrafter"/>
</dbReference>
<dbReference type="GO" id="GO:0051539">
    <property type="term" value="F:4 iron, 4 sulfur cluster binding"/>
    <property type="evidence" value="ECO:0007669"/>
    <property type="project" value="UniProtKB-UniRule"/>
</dbReference>
<dbReference type="Pfam" id="PF14815">
    <property type="entry name" value="NUDIX_4"/>
    <property type="match status" value="1"/>
</dbReference>
<keyword evidence="11" id="KW-0411">Iron-sulfur</keyword>
<comment type="function">
    <text evidence="2">Adenine glycosylase active on G-A mispairs. MutY also corrects error-prone DNA synthesis past GO lesions which are due to the oxidatively damaged form of guanine: 7,8-dihydro-8-oxoguanine (8-oxo-dGTP).</text>
</comment>
<dbReference type="EC" id="3.2.2.31" evidence="4 14"/>
<proteinExistence type="inferred from homology"/>
<dbReference type="InterPro" id="IPR005760">
    <property type="entry name" value="A/G_AdeGlyc_MutY"/>
</dbReference>
<dbReference type="Proteomes" id="UP000215188">
    <property type="component" value="Unassembled WGS sequence"/>
</dbReference>
<dbReference type="SMART" id="SM00478">
    <property type="entry name" value="ENDO3c"/>
    <property type="match status" value="1"/>
</dbReference>
<dbReference type="InterPro" id="IPR023170">
    <property type="entry name" value="HhH_base_excis_C"/>
</dbReference>
<dbReference type="EMBL" id="NJGG01000001">
    <property type="protein sequence ID" value="OXL15773.1"/>
    <property type="molecule type" value="Genomic_DNA"/>
</dbReference>
<evidence type="ECO:0000256" key="11">
    <source>
        <dbReference type="ARBA" id="ARBA00023014"/>
    </source>
</evidence>
<evidence type="ECO:0000256" key="13">
    <source>
        <dbReference type="ARBA" id="ARBA00023295"/>
    </source>
</evidence>
<dbReference type="CDD" id="cd03431">
    <property type="entry name" value="NUDIX_DNA_Glycosylase_C-MutY"/>
    <property type="match status" value="1"/>
</dbReference>
<evidence type="ECO:0000256" key="3">
    <source>
        <dbReference type="ARBA" id="ARBA00008343"/>
    </source>
</evidence>
<dbReference type="InterPro" id="IPR004036">
    <property type="entry name" value="Endonuclease-III-like_CS2"/>
</dbReference>
<comment type="cofactor">
    <cofactor evidence="14">
        <name>[4Fe-4S] cluster</name>
        <dbReference type="ChEBI" id="CHEBI:49883"/>
    </cofactor>
    <text evidence="14">Binds 1 [4Fe-4S] cluster.</text>
</comment>
<dbReference type="Pfam" id="PF00730">
    <property type="entry name" value="HhH-GPD"/>
    <property type="match status" value="1"/>
</dbReference>
<keyword evidence="7" id="KW-0479">Metal-binding</keyword>
<evidence type="ECO:0000256" key="9">
    <source>
        <dbReference type="ARBA" id="ARBA00022801"/>
    </source>
</evidence>
<dbReference type="InterPro" id="IPR029119">
    <property type="entry name" value="MutY_C"/>
</dbReference>
<sequence length="352" mass="40429">MSEKVMIFSEVKNFTQDLIDWQKKLGRHDLPWQKNRTAYRVWLSEIMLQQTQVSTVLNRYDEFLKIFPTVERLGAATVDEVLAQWSGMGYYTRARNLHRCAQSVMTDHDGVFPSDPKVLESLPGIGRSTAAAVAVFAYGKRAAILDGNVKRVLARIWGFDQDLTKTLHTNQLWSHAENLLPHKKSDLIAYTQGLMDFGATHCTQYQPACIDPQKGSCPFKKSCVAYLSERINQIPLKVKKVKVEKIDMTWWVMIHQDQVLLEKRPEKGIWAGLWCFPESQELVKEPSQAMPAFKHVLTHRQMTIKPIKVHLKKRVRLQENQQWFSLNDVGGLGLPKPMSLFLKSLDLVRDGE</sequence>
<dbReference type="PANTHER" id="PTHR42944:SF1">
    <property type="entry name" value="ADENINE DNA GLYCOSYLASE"/>
    <property type="match status" value="1"/>
</dbReference>
<dbReference type="InterPro" id="IPR015797">
    <property type="entry name" value="NUDIX_hydrolase-like_dom_sf"/>
</dbReference>
<evidence type="ECO:0000256" key="6">
    <source>
        <dbReference type="ARBA" id="ARBA00022485"/>
    </source>
</evidence>
<evidence type="ECO:0000313" key="17">
    <source>
        <dbReference type="Proteomes" id="UP000215188"/>
    </source>
</evidence>
<dbReference type="Gene3D" id="1.10.340.30">
    <property type="entry name" value="Hypothetical protein, domain 2"/>
    <property type="match status" value="1"/>
</dbReference>
<name>A0A229FV33_9BURK</name>
<gene>
    <name evidence="16" type="primary">mutY</name>
    <name evidence="16" type="ORF">AOC33_01340</name>
</gene>
<dbReference type="InterPro" id="IPR011257">
    <property type="entry name" value="DNA_glycosylase"/>
</dbReference>
<keyword evidence="17" id="KW-1185">Reference proteome</keyword>
<evidence type="ECO:0000256" key="8">
    <source>
        <dbReference type="ARBA" id="ARBA00022763"/>
    </source>
</evidence>
<protein>
    <recommendedName>
        <fullName evidence="5 14">Adenine DNA glycosylase</fullName>
        <ecNumber evidence="4 14">3.2.2.31</ecNumber>
    </recommendedName>
</protein>
<evidence type="ECO:0000256" key="4">
    <source>
        <dbReference type="ARBA" id="ARBA00012045"/>
    </source>
</evidence>
<reference evidence="16 17" key="1">
    <citation type="submission" date="2017-06" db="EMBL/GenBank/DDBJ databases">
        <title>Reclassification of a Polynucleobacter cosmopolitanus strain isolated from tropical Lake Victoria as Polynucleobacter victoriensis comb. nov.</title>
        <authorList>
            <person name="Hahn M.W."/>
        </authorList>
    </citation>
    <scope>NUCLEOTIDE SEQUENCE [LARGE SCALE GENOMIC DNA]</scope>
    <source>
        <strain evidence="16 17">MWH-MoIso2</strain>
    </source>
</reference>
<keyword evidence="8 14" id="KW-0227">DNA damage</keyword>
<dbReference type="PROSITE" id="PS01155">
    <property type="entry name" value="ENDONUCLEASE_III_2"/>
    <property type="match status" value="1"/>
</dbReference>
<dbReference type="GO" id="GO:0032357">
    <property type="term" value="F:oxidized purine DNA binding"/>
    <property type="evidence" value="ECO:0007669"/>
    <property type="project" value="TreeGrafter"/>
</dbReference>
<comment type="caution">
    <text evidence="16">The sequence shown here is derived from an EMBL/GenBank/DDBJ whole genome shotgun (WGS) entry which is preliminary data.</text>
</comment>
<dbReference type="InterPro" id="IPR003265">
    <property type="entry name" value="HhH-GPD_domain"/>
</dbReference>
<keyword evidence="13 14" id="KW-0326">Glycosidase</keyword>
<evidence type="ECO:0000256" key="1">
    <source>
        <dbReference type="ARBA" id="ARBA00000843"/>
    </source>
</evidence>
<dbReference type="FunFam" id="1.10.340.30:FF:000002">
    <property type="entry name" value="Adenine DNA glycosylase"/>
    <property type="match status" value="1"/>
</dbReference>
<dbReference type="GO" id="GO:0006284">
    <property type="term" value="P:base-excision repair"/>
    <property type="evidence" value="ECO:0007669"/>
    <property type="project" value="UniProtKB-UniRule"/>
</dbReference>
<dbReference type="GO" id="GO:0046872">
    <property type="term" value="F:metal ion binding"/>
    <property type="evidence" value="ECO:0007669"/>
    <property type="project" value="UniProtKB-UniRule"/>
</dbReference>
<dbReference type="GO" id="GO:0035485">
    <property type="term" value="F:adenine/guanine mispair binding"/>
    <property type="evidence" value="ECO:0007669"/>
    <property type="project" value="TreeGrafter"/>
</dbReference>
<comment type="similarity">
    <text evidence="3 14">Belongs to the Nth/MutY family.</text>
</comment>
<dbReference type="PANTHER" id="PTHR42944">
    <property type="entry name" value="ADENINE DNA GLYCOSYLASE"/>
    <property type="match status" value="1"/>
</dbReference>
<accession>A0A229FV33</accession>
<evidence type="ECO:0000313" key="16">
    <source>
        <dbReference type="EMBL" id="OXL15773.1"/>
    </source>
</evidence>
<comment type="catalytic activity">
    <reaction evidence="1 14">
        <text>Hydrolyzes free adenine bases from 7,8-dihydro-8-oxoguanine:adenine mismatched double-stranded DNA, leaving an apurinic site.</text>
        <dbReference type="EC" id="3.2.2.31"/>
    </reaction>
</comment>
<keyword evidence="6" id="KW-0004">4Fe-4S</keyword>
<organism evidence="16 17">
    <name type="scientific">Polynucleobacter cosmopolitanus</name>
    <dbReference type="NCBI Taxonomy" id="351345"/>
    <lineage>
        <taxon>Bacteria</taxon>
        <taxon>Pseudomonadati</taxon>
        <taxon>Pseudomonadota</taxon>
        <taxon>Betaproteobacteria</taxon>
        <taxon>Burkholderiales</taxon>
        <taxon>Burkholderiaceae</taxon>
        <taxon>Polynucleobacter</taxon>
    </lineage>
</organism>